<accession>A0A5B7FFC7</accession>
<dbReference type="EMBL" id="VSRR010006000">
    <property type="protein sequence ID" value="MPC43803.1"/>
    <property type="molecule type" value="Genomic_DNA"/>
</dbReference>
<name>A0A5B7FFC7_PORTR</name>
<evidence type="ECO:0000313" key="1">
    <source>
        <dbReference type="EMBL" id="MPC43803.1"/>
    </source>
</evidence>
<comment type="caution">
    <text evidence="1">The sequence shown here is derived from an EMBL/GenBank/DDBJ whole genome shotgun (WGS) entry which is preliminary data.</text>
</comment>
<dbReference type="AlphaFoldDB" id="A0A5B7FFC7"/>
<proteinExistence type="predicted"/>
<organism evidence="1 2">
    <name type="scientific">Portunus trituberculatus</name>
    <name type="common">Swimming crab</name>
    <name type="synonym">Neptunus trituberculatus</name>
    <dbReference type="NCBI Taxonomy" id="210409"/>
    <lineage>
        <taxon>Eukaryota</taxon>
        <taxon>Metazoa</taxon>
        <taxon>Ecdysozoa</taxon>
        <taxon>Arthropoda</taxon>
        <taxon>Crustacea</taxon>
        <taxon>Multicrustacea</taxon>
        <taxon>Malacostraca</taxon>
        <taxon>Eumalacostraca</taxon>
        <taxon>Eucarida</taxon>
        <taxon>Decapoda</taxon>
        <taxon>Pleocyemata</taxon>
        <taxon>Brachyura</taxon>
        <taxon>Eubrachyura</taxon>
        <taxon>Portunoidea</taxon>
        <taxon>Portunidae</taxon>
        <taxon>Portuninae</taxon>
        <taxon>Portunus</taxon>
    </lineage>
</organism>
<sequence length="87" mass="9611">MEKIGLQGHKKVNTNKTGTQKMHLDIFPLDFRTDPLGHGSSKVGEVGGIKVDSYLYQLLCQVLDAGETQILQLGLHYLRGVFDGIEV</sequence>
<dbReference type="Proteomes" id="UP000324222">
    <property type="component" value="Unassembled WGS sequence"/>
</dbReference>
<reference evidence="1 2" key="1">
    <citation type="submission" date="2019-05" db="EMBL/GenBank/DDBJ databases">
        <title>Another draft genome of Portunus trituberculatus and its Hox gene families provides insights of decapod evolution.</title>
        <authorList>
            <person name="Jeong J.-H."/>
            <person name="Song I."/>
            <person name="Kim S."/>
            <person name="Choi T."/>
            <person name="Kim D."/>
            <person name="Ryu S."/>
            <person name="Kim W."/>
        </authorList>
    </citation>
    <scope>NUCLEOTIDE SEQUENCE [LARGE SCALE GENOMIC DNA]</scope>
    <source>
        <tissue evidence="1">Muscle</tissue>
    </source>
</reference>
<protein>
    <submittedName>
        <fullName evidence="1">Uncharacterized protein</fullName>
    </submittedName>
</protein>
<keyword evidence="2" id="KW-1185">Reference proteome</keyword>
<gene>
    <name evidence="1" type="ORF">E2C01_037456</name>
</gene>
<evidence type="ECO:0000313" key="2">
    <source>
        <dbReference type="Proteomes" id="UP000324222"/>
    </source>
</evidence>